<dbReference type="PANTHER" id="PTHR10963:SF68">
    <property type="entry name" value="GLYCOSIDASE CRH1-RELATED"/>
    <property type="match status" value="1"/>
</dbReference>
<dbReference type="PROSITE" id="PS51762">
    <property type="entry name" value="GH16_2"/>
    <property type="match status" value="1"/>
</dbReference>
<keyword evidence="1" id="KW-0812">Transmembrane</keyword>
<proteinExistence type="predicted"/>
<dbReference type="InterPro" id="IPR050546">
    <property type="entry name" value="Glycosyl_Hydrlase_16"/>
</dbReference>
<dbReference type="OrthoDB" id="4781at2759"/>
<protein>
    <recommendedName>
        <fullName evidence="3">GH16 domain-containing protein</fullName>
    </recommendedName>
</protein>
<dbReference type="SUPFAM" id="SSF49899">
    <property type="entry name" value="Concanavalin A-like lectins/glucanases"/>
    <property type="match status" value="1"/>
</dbReference>
<evidence type="ECO:0000313" key="5">
    <source>
        <dbReference type="Proteomes" id="UP000503462"/>
    </source>
</evidence>
<feature type="chain" id="PRO_5026177647" description="GH16 domain-containing protein" evidence="2">
    <location>
        <begin position="19"/>
        <end position="369"/>
    </location>
</feature>
<dbReference type="AlphaFoldDB" id="A0A6H0XZU2"/>
<dbReference type="Pfam" id="PF00722">
    <property type="entry name" value="Glyco_hydro_16"/>
    <property type="match status" value="1"/>
</dbReference>
<dbReference type="GO" id="GO:0004553">
    <property type="term" value="F:hydrolase activity, hydrolyzing O-glycosyl compounds"/>
    <property type="evidence" value="ECO:0007669"/>
    <property type="project" value="InterPro"/>
</dbReference>
<keyword evidence="1" id="KW-1133">Transmembrane helix</keyword>
<evidence type="ECO:0000313" key="4">
    <source>
        <dbReference type="EMBL" id="QIX00139.1"/>
    </source>
</evidence>
<dbReference type="GO" id="GO:0005975">
    <property type="term" value="P:carbohydrate metabolic process"/>
    <property type="evidence" value="ECO:0007669"/>
    <property type="project" value="InterPro"/>
</dbReference>
<sequence>MLQSIFTAAVAFTALVFAQTSTKCNPLNTTCPADAALGTTYSVDFRKTQDVDTNLWNIVAGASLIGYNTNGATLSLKNKGDSVTVESKFFIFGGRMEVLFQAAAGKGIISTAILISDDLDEIDWEFIGSNNTYVSNNWYGHGNQDQRNAQYTPLSNGQAGIHNYTVDWTKDRLQYILDNNVVREIPYAASGSYPQTPMKMSFGMWSAGDSPSNGTVEWAGGVTDWSAGPYVMTVQSIKMVDYSSNATTYTYSGHSGDWSSIQVATGQSDAYKIINKISTSQNAINGFNNLPTGAKIGIACGIAGVLAVGIIAWCAFCCVQRRKGREEKRLADKEWDDHQNELVQYRRMQQKGGFSVSHMSRTFGDNNKF</sequence>
<feature type="signal peptide" evidence="2">
    <location>
        <begin position="1"/>
        <end position="18"/>
    </location>
</feature>
<accession>A0A6H0XZU2</accession>
<evidence type="ECO:0000259" key="3">
    <source>
        <dbReference type="PROSITE" id="PS51762"/>
    </source>
</evidence>
<dbReference type="InterPro" id="IPR000757">
    <property type="entry name" value="Beta-glucanase-like"/>
</dbReference>
<evidence type="ECO:0000256" key="2">
    <source>
        <dbReference type="SAM" id="SignalP"/>
    </source>
</evidence>
<keyword evidence="1" id="KW-0472">Membrane</keyword>
<dbReference type="GO" id="GO:0016757">
    <property type="term" value="F:glycosyltransferase activity"/>
    <property type="evidence" value="ECO:0007669"/>
    <property type="project" value="TreeGrafter"/>
</dbReference>
<gene>
    <name evidence="4" type="ORF">AMS68_005656</name>
</gene>
<keyword evidence="2" id="KW-0732">Signal</keyword>
<reference evidence="4 5" key="1">
    <citation type="journal article" date="2016" name="Sci. Rep.">
        <title>Peltaster fructicola genome reveals evolution from an invasive phytopathogen to an ectophytic parasite.</title>
        <authorList>
            <person name="Xu C."/>
            <person name="Chen H."/>
            <person name="Gleason M.L."/>
            <person name="Xu J.R."/>
            <person name="Liu H."/>
            <person name="Zhang R."/>
            <person name="Sun G."/>
        </authorList>
    </citation>
    <scope>NUCLEOTIDE SEQUENCE [LARGE SCALE GENOMIC DNA]</scope>
    <source>
        <strain evidence="4 5">LNHT1506</strain>
    </source>
</reference>
<organism evidence="4 5">
    <name type="scientific">Peltaster fructicola</name>
    <dbReference type="NCBI Taxonomy" id="286661"/>
    <lineage>
        <taxon>Eukaryota</taxon>
        <taxon>Fungi</taxon>
        <taxon>Dikarya</taxon>
        <taxon>Ascomycota</taxon>
        <taxon>Pezizomycotina</taxon>
        <taxon>Dothideomycetes</taxon>
        <taxon>Dothideomycetes incertae sedis</taxon>
        <taxon>Peltaster</taxon>
    </lineage>
</organism>
<dbReference type="InterPro" id="IPR013320">
    <property type="entry name" value="ConA-like_dom_sf"/>
</dbReference>
<name>A0A6H0XZU2_9PEZI</name>
<dbReference type="GO" id="GO:0031505">
    <property type="term" value="P:fungal-type cell wall organization"/>
    <property type="evidence" value="ECO:0007669"/>
    <property type="project" value="TreeGrafter"/>
</dbReference>
<dbReference type="Gene3D" id="2.60.120.200">
    <property type="match status" value="1"/>
</dbReference>
<evidence type="ECO:0000256" key="1">
    <source>
        <dbReference type="SAM" id="Phobius"/>
    </source>
</evidence>
<dbReference type="PANTHER" id="PTHR10963">
    <property type="entry name" value="GLYCOSYL HYDROLASE-RELATED"/>
    <property type="match status" value="1"/>
</dbReference>
<dbReference type="GO" id="GO:0009277">
    <property type="term" value="C:fungal-type cell wall"/>
    <property type="evidence" value="ECO:0007669"/>
    <property type="project" value="TreeGrafter"/>
</dbReference>
<dbReference type="Proteomes" id="UP000503462">
    <property type="component" value="Chromosome 4"/>
</dbReference>
<feature type="domain" description="GH16" evidence="3">
    <location>
        <begin position="18"/>
        <end position="227"/>
    </location>
</feature>
<keyword evidence="5" id="KW-1185">Reference proteome</keyword>
<feature type="transmembrane region" description="Helical" evidence="1">
    <location>
        <begin position="296"/>
        <end position="319"/>
    </location>
</feature>
<dbReference type="EMBL" id="CP051142">
    <property type="protein sequence ID" value="QIX00139.1"/>
    <property type="molecule type" value="Genomic_DNA"/>
</dbReference>